<sequence>MLDELDRGPRDGITGLPAHSNASLEEDAVASTRACAAQYRAMEDDINRPPPPPTPNLNLYQLDSRVRWPNITIRPEERDGFGIDDVAKMINQLFEVAERHKNIIAGISTLDAQRGHAMAEFKDALLFLLELVKGMVEVVREGVRKSSDIFNDDERHPKAVASAERALSDLRDAFAADGKKVPCRIPARSPFGILVYTDLVARSPTVKNFKDKLKKAKRSFEKPFNVVYAPLNLGEFQGSSRTFSAGFYGDKMMFGYTNPVFDVPYLRRIYKELRDAYLKSLAGRDPVLQSFLATMKQENANLKENEEHCGAGGRGVEGRTEKLRVHREATLKQRHGWKPDVLRNPSIPVFAFSGDFVPKACCYRCKALHGLQEQDEWAAYDVASFDWDRGGKYDCGCAEPLMVLTILYCEWNVVAAGIGRRRRRRHRHRRGAGFRERNATGDSIRDPLDQIRRR</sequence>
<dbReference type="EMBL" id="ML987189">
    <property type="protein sequence ID" value="KAF2257017.1"/>
    <property type="molecule type" value="Genomic_DNA"/>
</dbReference>
<dbReference type="Proteomes" id="UP000800094">
    <property type="component" value="Unassembled WGS sequence"/>
</dbReference>
<gene>
    <name evidence="2" type="ORF">BU26DRAFT_558439</name>
</gene>
<reference evidence="2" key="1">
    <citation type="journal article" date="2020" name="Stud. Mycol.">
        <title>101 Dothideomycetes genomes: a test case for predicting lifestyles and emergence of pathogens.</title>
        <authorList>
            <person name="Haridas S."/>
            <person name="Albert R."/>
            <person name="Binder M."/>
            <person name="Bloem J."/>
            <person name="Labutti K."/>
            <person name="Salamov A."/>
            <person name="Andreopoulos B."/>
            <person name="Baker S."/>
            <person name="Barry K."/>
            <person name="Bills G."/>
            <person name="Bluhm B."/>
            <person name="Cannon C."/>
            <person name="Castanera R."/>
            <person name="Culley D."/>
            <person name="Daum C."/>
            <person name="Ezra D."/>
            <person name="Gonzalez J."/>
            <person name="Henrissat B."/>
            <person name="Kuo A."/>
            <person name="Liang C."/>
            <person name="Lipzen A."/>
            <person name="Lutzoni F."/>
            <person name="Magnuson J."/>
            <person name="Mondo S."/>
            <person name="Nolan M."/>
            <person name="Ohm R."/>
            <person name="Pangilinan J."/>
            <person name="Park H.-J."/>
            <person name="Ramirez L."/>
            <person name="Alfaro M."/>
            <person name="Sun H."/>
            <person name="Tritt A."/>
            <person name="Yoshinaga Y."/>
            <person name="Zwiers L.-H."/>
            <person name="Turgeon B."/>
            <person name="Goodwin S."/>
            <person name="Spatafora J."/>
            <person name="Crous P."/>
            <person name="Grigoriev I."/>
        </authorList>
    </citation>
    <scope>NUCLEOTIDE SEQUENCE</scope>
    <source>
        <strain evidence="2">CBS 122368</strain>
    </source>
</reference>
<keyword evidence="3" id="KW-1185">Reference proteome</keyword>
<feature type="region of interest" description="Disordered" evidence="1">
    <location>
        <begin position="427"/>
        <end position="454"/>
    </location>
</feature>
<organism evidence="2 3">
    <name type="scientific">Trematosphaeria pertusa</name>
    <dbReference type="NCBI Taxonomy" id="390896"/>
    <lineage>
        <taxon>Eukaryota</taxon>
        <taxon>Fungi</taxon>
        <taxon>Dikarya</taxon>
        <taxon>Ascomycota</taxon>
        <taxon>Pezizomycotina</taxon>
        <taxon>Dothideomycetes</taxon>
        <taxon>Pleosporomycetidae</taxon>
        <taxon>Pleosporales</taxon>
        <taxon>Massarineae</taxon>
        <taxon>Trematosphaeriaceae</taxon>
        <taxon>Trematosphaeria</taxon>
    </lineage>
</organism>
<dbReference type="AlphaFoldDB" id="A0A6A6J3T5"/>
<proteinExistence type="predicted"/>
<evidence type="ECO:0000256" key="1">
    <source>
        <dbReference type="SAM" id="MobiDB-lite"/>
    </source>
</evidence>
<protein>
    <submittedName>
        <fullName evidence="2">Uncharacterized protein</fullName>
    </submittedName>
</protein>
<evidence type="ECO:0000313" key="3">
    <source>
        <dbReference type="Proteomes" id="UP000800094"/>
    </source>
</evidence>
<name>A0A6A6J3T5_9PLEO</name>
<accession>A0A6A6J3T5</accession>
<feature type="compositionally biased region" description="Basic and acidic residues" evidence="1">
    <location>
        <begin position="433"/>
        <end position="454"/>
    </location>
</feature>
<evidence type="ECO:0000313" key="2">
    <source>
        <dbReference type="EMBL" id="KAF2257017.1"/>
    </source>
</evidence>
<dbReference type="RefSeq" id="XP_033692021.1">
    <property type="nucleotide sequence ID" value="XM_033832563.1"/>
</dbReference>
<dbReference type="GeneID" id="54585893"/>